<reference evidence="3" key="2">
    <citation type="submission" date="2015-04" db="EMBL/GenBank/DDBJ databases">
        <title>A butyrogenic pathway from the amino acid lysine in a human gut commensal.</title>
        <authorList>
            <person name="de Vos W.M."/>
            <person name="Bui N.T.P."/>
            <person name="Plugge C.M."/>
            <person name="Ritari J."/>
        </authorList>
    </citation>
    <scope>NUCLEOTIDE SEQUENCE [LARGE SCALE GENOMIC DNA]</scope>
    <source>
        <strain evidence="3">AF211</strain>
    </source>
</reference>
<protein>
    <submittedName>
        <fullName evidence="2">Uncharacterized protein</fullName>
    </submittedName>
</protein>
<reference evidence="2 3" key="1">
    <citation type="journal article" date="2015" name="Nat. Commun.">
        <title>Production of butyrate from lysine and the Amadori product fructoselysine by a human gut commensal.</title>
        <authorList>
            <person name="Bui T.P."/>
            <person name="Ritari J."/>
            <person name="Boeren S."/>
            <person name="de Waard P."/>
            <person name="Plugge C.M."/>
            <person name="de Vos W.M."/>
        </authorList>
    </citation>
    <scope>NUCLEOTIDE SEQUENCE [LARGE SCALE GENOMIC DNA]</scope>
    <source>
        <strain evidence="2 3">AF211</strain>
    </source>
</reference>
<dbReference type="KEGG" id="ibu:IB211_00885c"/>
<evidence type="ECO:0000313" key="3">
    <source>
        <dbReference type="Proteomes" id="UP000064844"/>
    </source>
</evidence>
<dbReference type="AlphaFoldDB" id="A0A0S2W1Z5"/>
<keyword evidence="3" id="KW-1185">Reference proteome</keyword>
<dbReference type="STRING" id="1297617.IB211_00885c"/>
<feature type="region of interest" description="Disordered" evidence="1">
    <location>
        <begin position="1"/>
        <end position="34"/>
    </location>
</feature>
<proteinExistence type="predicted"/>
<sequence length="54" mass="5578">MTSARITGAAPGEGAHLLEPPPSRTLFPAQRGPSPLLKRGRGLSVFSLSVLAPL</sequence>
<gene>
    <name evidence="2" type="ORF">IB211_00885c</name>
</gene>
<organism evidence="2 3">
    <name type="scientific">Intestinimonas butyriciproducens</name>
    <dbReference type="NCBI Taxonomy" id="1297617"/>
    <lineage>
        <taxon>Bacteria</taxon>
        <taxon>Bacillati</taxon>
        <taxon>Bacillota</taxon>
        <taxon>Clostridia</taxon>
        <taxon>Eubacteriales</taxon>
        <taxon>Intestinimonas</taxon>
    </lineage>
</organism>
<name>A0A0S2W1Z5_9FIRM</name>
<dbReference type="Proteomes" id="UP000064844">
    <property type="component" value="Chromosome"/>
</dbReference>
<evidence type="ECO:0000313" key="2">
    <source>
        <dbReference type="EMBL" id="ALP93279.1"/>
    </source>
</evidence>
<accession>A0A0S2W1Z5</accession>
<dbReference type="EMBL" id="CP011307">
    <property type="protein sequence ID" value="ALP93279.1"/>
    <property type="molecule type" value="Genomic_DNA"/>
</dbReference>
<evidence type="ECO:0000256" key="1">
    <source>
        <dbReference type="SAM" id="MobiDB-lite"/>
    </source>
</evidence>